<organism evidence="2 3">
    <name type="scientific">Pseudonocardia aurantiaca</name>
    <dbReference type="NCBI Taxonomy" id="75290"/>
    <lineage>
        <taxon>Bacteria</taxon>
        <taxon>Bacillati</taxon>
        <taxon>Actinomycetota</taxon>
        <taxon>Actinomycetes</taxon>
        <taxon>Pseudonocardiales</taxon>
        <taxon>Pseudonocardiaceae</taxon>
        <taxon>Pseudonocardia</taxon>
    </lineage>
</organism>
<feature type="compositionally biased region" description="Pro residues" evidence="1">
    <location>
        <begin position="171"/>
        <end position="191"/>
    </location>
</feature>
<keyword evidence="3" id="KW-1185">Reference proteome</keyword>
<sequence>MSVRPPVIAGLAPGSGASTLAAALHASDTGVLGQGVAAEADVVVCRAGALRHAAGLACAASGPRPVLAVLLDPAGPDAVAQQLAAVRARFAAVVVLPHVRRWHGATVREEAASVLGKHREHLTEPVRAYATALRALVTALNDSGVLDRSAPPMVSRPSTGRLWPGLRTPSPVQPPPAPPPVDVPVHVPAPRPAELDDEALEALLHPPLPAGRAG</sequence>
<evidence type="ECO:0000256" key="1">
    <source>
        <dbReference type="SAM" id="MobiDB-lite"/>
    </source>
</evidence>
<dbReference type="RefSeq" id="WP_343970861.1">
    <property type="nucleotide sequence ID" value="NZ_BAAAJG010000002.1"/>
</dbReference>
<feature type="region of interest" description="Disordered" evidence="1">
    <location>
        <begin position="148"/>
        <end position="214"/>
    </location>
</feature>
<name>A0ABW4FKL8_9PSEU</name>
<evidence type="ECO:0000313" key="3">
    <source>
        <dbReference type="Proteomes" id="UP001597145"/>
    </source>
</evidence>
<protein>
    <submittedName>
        <fullName evidence="2">Uncharacterized protein</fullName>
    </submittedName>
</protein>
<accession>A0ABW4FKL8</accession>
<comment type="caution">
    <text evidence="2">The sequence shown here is derived from an EMBL/GenBank/DDBJ whole genome shotgun (WGS) entry which is preliminary data.</text>
</comment>
<reference evidence="3" key="1">
    <citation type="journal article" date="2019" name="Int. J. Syst. Evol. Microbiol.">
        <title>The Global Catalogue of Microorganisms (GCM) 10K type strain sequencing project: providing services to taxonomists for standard genome sequencing and annotation.</title>
        <authorList>
            <consortium name="The Broad Institute Genomics Platform"/>
            <consortium name="The Broad Institute Genome Sequencing Center for Infectious Disease"/>
            <person name="Wu L."/>
            <person name="Ma J."/>
        </authorList>
    </citation>
    <scope>NUCLEOTIDE SEQUENCE [LARGE SCALE GENOMIC DNA]</scope>
    <source>
        <strain evidence="3">JCM 12165</strain>
    </source>
</reference>
<gene>
    <name evidence="2" type="ORF">ACFSCY_15765</name>
</gene>
<proteinExistence type="predicted"/>
<evidence type="ECO:0000313" key="2">
    <source>
        <dbReference type="EMBL" id="MFD1530899.1"/>
    </source>
</evidence>
<dbReference type="Proteomes" id="UP001597145">
    <property type="component" value="Unassembled WGS sequence"/>
</dbReference>
<dbReference type="EMBL" id="JBHUCP010000009">
    <property type="protein sequence ID" value="MFD1530899.1"/>
    <property type="molecule type" value="Genomic_DNA"/>
</dbReference>